<dbReference type="Proteomes" id="UP000762676">
    <property type="component" value="Unassembled WGS sequence"/>
</dbReference>
<reference evidence="1 2" key="1">
    <citation type="journal article" date="2021" name="Elife">
        <title>Chloroplast acquisition without the gene transfer in kleptoplastic sea slugs, Plakobranchus ocellatus.</title>
        <authorList>
            <person name="Maeda T."/>
            <person name="Takahashi S."/>
            <person name="Yoshida T."/>
            <person name="Shimamura S."/>
            <person name="Takaki Y."/>
            <person name="Nagai Y."/>
            <person name="Toyoda A."/>
            <person name="Suzuki Y."/>
            <person name="Arimoto A."/>
            <person name="Ishii H."/>
            <person name="Satoh N."/>
            <person name="Nishiyama T."/>
            <person name="Hasebe M."/>
            <person name="Maruyama T."/>
            <person name="Minagawa J."/>
            <person name="Obokata J."/>
            <person name="Shigenobu S."/>
        </authorList>
    </citation>
    <scope>NUCLEOTIDE SEQUENCE [LARGE SCALE GENOMIC DNA]</scope>
</reference>
<organism evidence="1 2">
    <name type="scientific">Elysia marginata</name>
    <dbReference type="NCBI Taxonomy" id="1093978"/>
    <lineage>
        <taxon>Eukaryota</taxon>
        <taxon>Metazoa</taxon>
        <taxon>Spiralia</taxon>
        <taxon>Lophotrochozoa</taxon>
        <taxon>Mollusca</taxon>
        <taxon>Gastropoda</taxon>
        <taxon>Heterobranchia</taxon>
        <taxon>Euthyneura</taxon>
        <taxon>Panpulmonata</taxon>
        <taxon>Sacoglossa</taxon>
        <taxon>Placobranchoidea</taxon>
        <taxon>Plakobranchidae</taxon>
        <taxon>Elysia</taxon>
    </lineage>
</organism>
<evidence type="ECO:0000313" key="2">
    <source>
        <dbReference type="Proteomes" id="UP000762676"/>
    </source>
</evidence>
<accession>A0AAV4JR04</accession>
<dbReference type="AlphaFoldDB" id="A0AAV4JR04"/>
<proteinExistence type="predicted"/>
<dbReference type="EMBL" id="BMAT01003424">
    <property type="protein sequence ID" value="GFS25202.1"/>
    <property type="molecule type" value="Genomic_DNA"/>
</dbReference>
<sequence>MAPRDSICHGYLHLCRGIGSNKQGEITRLARVSTTSSSSAAACVSLTAGPAAADVQSMLARMRLRDRRSYRPLAICLVSSAGLLM</sequence>
<evidence type="ECO:0000313" key="1">
    <source>
        <dbReference type="EMBL" id="GFS25202.1"/>
    </source>
</evidence>
<name>A0AAV4JR04_9GAST</name>
<protein>
    <submittedName>
        <fullName evidence="1">Uncharacterized protein</fullName>
    </submittedName>
</protein>
<gene>
    <name evidence="1" type="ORF">ElyMa_001682000</name>
</gene>
<comment type="caution">
    <text evidence="1">The sequence shown here is derived from an EMBL/GenBank/DDBJ whole genome shotgun (WGS) entry which is preliminary data.</text>
</comment>
<keyword evidence="2" id="KW-1185">Reference proteome</keyword>